<dbReference type="RefSeq" id="XP_016584337.1">
    <property type="nucleotide sequence ID" value="XM_016727621.1"/>
</dbReference>
<dbReference type="AlphaFoldDB" id="A0A0F2M0I2"/>
<feature type="region of interest" description="Disordered" evidence="1">
    <location>
        <begin position="1000"/>
        <end position="1065"/>
    </location>
</feature>
<accession>A0A0F2M0I2</accession>
<feature type="compositionally biased region" description="Basic and acidic residues" evidence="1">
    <location>
        <begin position="789"/>
        <end position="802"/>
    </location>
</feature>
<feature type="compositionally biased region" description="Polar residues" evidence="1">
    <location>
        <begin position="679"/>
        <end position="688"/>
    </location>
</feature>
<feature type="compositionally biased region" description="Low complexity" evidence="1">
    <location>
        <begin position="1039"/>
        <end position="1055"/>
    </location>
</feature>
<feature type="compositionally biased region" description="Low complexity" evidence="1">
    <location>
        <begin position="349"/>
        <end position="369"/>
    </location>
</feature>
<feature type="compositionally biased region" description="Low complexity" evidence="1">
    <location>
        <begin position="568"/>
        <end position="586"/>
    </location>
</feature>
<feature type="compositionally biased region" description="Polar residues" evidence="1">
    <location>
        <begin position="861"/>
        <end position="892"/>
    </location>
</feature>
<dbReference type="OrthoDB" id="3438840at2759"/>
<feature type="compositionally biased region" description="Low complexity" evidence="1">
    <location>
        <begin position="163"/>
        <end position="172"/>
    </location>
</feature>
<feature type="compositionally biased region" description="Polar residues" evidence="1">
    <location>
        <begin position="173"/>
        <end position="182"/>
    </location>
</feature>
<evidence type="ECO:0000256" key="1">
    <source>
        <dbReference type="SAM" id="MobiDB-lite"/>
    </source>
</evidence>
<feature type="region of interest" description="Disordered" evidence="1">
    <location>
        <begin position="474"/>
        <end position="730"/>
    </location>
</feature>
<feature type="compositionally biased region" description="Low complexity" evidence="1">
    <location>
        <begin position="626"/>
        <end position="653"/>
    </location>
</feature>
<feature type="region of interest" description="Disordered" evidence="1">
    <location>
        <begin position="822"/>
        <end position="985"/>
    </location>
</feature>
<protein>
    <submittedName>
        <fullName evidence="2">Uncharacterized protein</fullName>
    </submittedName>
</protein>
<sequence>MAATDGRMGAHPQPYPNLPASPTLTNPDMILPDYDFALSPSLDDEDHPARSQSPLMMWKNAHAASSTTDLQQLFAASSQEHHAFPTGPITPTTPIIYGNGTMLSDIGEVTEAESTPGRPSPGSVRRRAAGGAGSSGPFDAADSEGSRTPSPTPLPHNLRPFHHNASNNSSHNTLQAALSSRDNLSDAPRRSSPTIGVEDAPQQNVGSSSNGVKQRARQQQQQQTARRDSLESNSTIRTQDQAGLFADFDDTVSVGDSVFQGDDEESVAESYVEEPYVAREVPILSSAAPASLLAVPDFTSGGLSSGGNTSDEGDRRLSAASLSLRAEKILANAKKRLTTMEGNLNRARSSLYISSPPGGSLPSDGSTPSPKTPVRSATASSRYHDPNPGSPIHSRMVSDGAVPINGGLPSNFPQRSASALGAAGGYRKPQQTGSRSADRINEIQDSLSGGYHRAGLAKPVDIVLERLDEVDGADDNEILPSQDRSSDQVESFLSPTFASAANGGQSGLTRSASVAQMRDLKDQMKGLKGKISTLREQARADSLKRRSLQSLRTPSPFTHSQVDQWYAEQPQSNGSPESSGNGSPGQHQNNWTKERAADSAVEGNPVATRGDVSTPPPRQAGGSSPAGSARLQRSGGSSSSSARQTRRNTATALDADQTDGDSVLSRYEDVEDGEVTKLSYANMSQHATESPVLGEARSIPGSETIPGDDDVDDMRTENGDFSDDGEPRQLEDVFVDSAEATEQLEIDDGFNNNEVYDLGAEDDDSRELSSQQQFEQDDVDYESESGESLYHEALQHPVSHEDREDAFDYEHFILHSALGTISQQRLARSGSFSSEDSVETTRGPVSSSSNNNNDAAFPSPNRRTSMSSISTVESADSFATATEGRTSRSNHVNSDEEDDVVIDRDSRTAAAAAKYRPDSVLLARAAAANQSPTPAASAAPPEDNFGSGPKRNSAEEPRQTQQPSMARRPASAVAGHRPSISSFESIGTTRSFPLVNRNRIGSVSTVNGGPATGYRSGSSGGTHSLTSSVSTLPNGNRDSSASSTPTPTPTQAAQPGLNGGLVSSDNEELRSISEIIMNETASIFEQGGHGSASIGTKPSVSSLGAPFLDRAGSAASSTNGGPASHAQAQALEALSKEDQYLVERLVGNLGRCVLGLSESGRASTESRMFRRRIDAARRILEGLDPI</sequence>
<feature type="compositionally biased region" description="Acidic residues" evidence="1">
    <location>
        <begin position="775"/>
        <end position="785"/>
    </location>
</feature>
<evidence type="ECO:0000313" key="3">
    <source>
        <dbReference type="Proteomes" id="UP000033710"/>
    </source>
</evidence>
<comment type="caution">
    <text evidence="2">The sequence shown here is derived from an EMBL/GenBank/DDBJ whole genome shotgun (WGS) entry which is preliminary data.</text>
</comment>
<dbReference type="VEuPathDB" id="FungiDB:SPSK_00671"/>
<organism evidence="2 3">
    <name type="scientific">Sporothrix schenckii 1099-18</name>
    <dbReference type="NCBI Taxonomy" id="1397361"/>
    <lineage>
        <taxon>Eukaryota</taxon>
        <taxon>Fungi</taxon>
        <taxon>Dikarya</taxon>
        <taxon>Ascomycota</taxon>
        <taxon>Pezizomycotina</taxon>
        <taxon>Sordariomycetes</taxon>
        <taxon>Sordariomycetidae</taxon>
        <taxon>Ophiostomatales</taxon>
        <taxon>Ophiostomataceae</taxon>
        <taxon>Sporothrix</taxon>
    </lineage>
</organism>
<feature type="compositionally biased region" description="Polar residues" evidence="1">
    <location>
        <begin position="822"/>
        <end position="835"/>
    </location>
</feature>
<gene>
    <name evidence="2" type="ORF">SPSK_00671</name>
</gene>
<feature type="compositionally biased region" description="Polar residues" evidence="1">
    <location>
        <begin position="201"/>
        <end position="212"/>
    </location>
</feature>
<feature type="compositionally biased region" description="Low complexity" evidence="1">
    <location>
        <begin position="1021"/>
        <end position="1031"/>
    </location>
</feature>
<reference evidence="2 3" key="1">
    <citation type="journal article" date="2014" name="BMC Genomics">
        <title>Comparative genomics of the major fungal agents of human and animal Sporotrichosis: Sporothrix schenckii and Sporothrix brasiliensis.</title>
        <authorList>
            <person name="Teixeira M.M."/>
            <person name="de Almeida L.G."/>
            <person name="Kubitschek-Barreira P."/>
            <person name="Alves F.L."/>
            <person name="Kioshima E.S."/>
            <person name="Abadio A.K."/>
            <person name="Fernandes L."/>
            <person name="Derengowski L.S."/>
            <person name="Ferreira K.S."/>
            <person name="Souza R.C."/>
            <person name="Ruiz J.C."/>
            <person name="de Andrade N.C."/>
            <person name="Paes H.C."/>
            <person name="Nicola A.M."/>
            <person name="Albuquerque P."/>
            <person name="Gerber A.L."/>
            <person name="Martins V.P."/>
            <person name="Peconick L.D."/>
            <person name="Neto A.V."/>
            <person name="Chaucanez C.B."/>
            <person name="Silva P.A."/>
            <person name="Cunha O.L."/>
            <person name="de Oliveira F.F."/>
            <person name="dos Santos T.C."/>
            <person name="Barros A.L."/>
            <person name="Soares M.A."/>
            <person name="de Oliveira L.M."/>
            <person name="Marini M.M."/>
            <person name="Villalobos-Duno H."/>
            <person name="Cunha M.M."/>
            <person name="de Hoog S."/>
            <person name="da Silveira J.F."/>
            <person name="Henrissat B."/>
            <person name="Nino-Vega G.A."/>
            <person name="Cisalpino P.S."/>
            <person name="Mora-Montes H.M."/>
            <person name="Almeida S.R."/>
            <person name="Stajich J.E."/>
            <person name="Lopes-Bezerra L.M."/>
            <person name="Vasconcelos A.T."/>
            <person name="Felipe M.S."/>
        </authorList>
    </citation>
    <scope>NUCLEOTIDE SEQUENCE [LARGE SCALE GENOMIC DNA]</scope>
    <source>
        <strain evidence="2 3">1099-18</strain>
    </source>
</reference>
<proteinExistence type="predicted"/>
<feature type="region of interest" description="Disordered" evidence="1">
    <location>
        <begin position="1"/>
        <end position="26"/>
    </location>
</feature>
<feature type="compositionally biased region" description="Polar residues" evidence="1">
    <location>
        <begin position="488"/>
        <end position="514"/>
    </location>
</feature>
<feature type="region of interest" description="Disordered" evidence="1">
    <location>
        <begin position="349"/>
        <end position="438"/>
    </location>
</feature>
<feature type="compositionally biased region" description="Low complexity" evidence="1">
    <location>
        <begin position="923"/>
        <end position="941"/>
    </location>
</feature>
<reference evidence="2 3" key="2">
    <citation type="journal article" date="2015" name="Eukaryot. Cell">
        <title>Asexual propagation of a virulent clone complex in a human and feline outbreak of sporotrichosis.</title>
        <authorList>
            <person name="Teixeira Mde M."/>
            <person name="Rodrigues A.M."/>
            <person name="Tsui C.K."/>
            <person name="de Almeida L.G."/>
            <person name="Van Diepeningen A.D."/>
            <person name="van den Ende B.G."/>
            <person name="Fernandes G.F."/>
            <person name="Kano R."/>
            <person name="Hamelin R.C."/>
            <person name="Lopes-Bezerra L.M."/>
            <person name="Vasconcelos A.T."/>
            <person name="de Hoog S."/>
            <person name="de Camargo Z.P."/>
            <person name="Felipe M.S."/>
        </authorList>
    </citation>
    <scope>NUCLEOTIDE SEQUENCE [LARGE SCALE GENOMIC DNA]</scope>
    <source>
        <strain evidence="2 3">1099-18</strain>
    </source>
</reference>
<feature type="region of interest" description="Disordered" evidence="1">
    <location>
        <begin position="742"/>
        <end position="802"/>
    </location>
</feature>
<dbReference type="KEGG" id="ssck:SPSK_00671"/>
<dbReference type="Proteomes" id="UP000033710">
    <property type="component" value="Unassembled WGS sequence"/>
</dbReference>
<dbReference type="GeneID" id="27662898"/>
<feature type="compositionally biased region" description="Polar residues" evidence="1">
    <location>
        <begin position="548"/>
        <end position="563"/>
    </location>
</feature>
<evidence type="ECO:0000313" key="2">
    <source>
        <dbReference type="EMBL" id="KJR81661.1"/>
    </source>
</evidence>
<name>A0A0F2M0I2_SPOSC</name>
<feature type="region of interest" description="Disordered" evidence="1">
    <location>
        <begin position="110"/>
        <end position="237"/>
    </location>
</feature>
<dbReference type="EMBL" id="AXCR01000011">
    <property type="protein sequence ID" value="KJR81661.1"/>
    <property type="molecule type" value="Genomic_DNA"/>
</dbReference>